<accession>A0A3B3T292</accession>
<feature type="compositionally biased region" description="Polar residues" evidence="1">
    <location>
        <begin position="1479"/>
        <end position="1497"/>
    </location>
</feature>
<feature type="region of interest" description="Disordered" evidence="1">
    <location>
        <begin position="1131"/>
        <end position="1152"/>
    </location>
</feature>
<feature type="compositionally biased region" description="Acidic residues" evidence="1">
    <location>
        <begin position="1846"/>
        <end position="1858"/>
    </location>
</feature>
<dbReference type="PANTHER" id="PTHR21469">
    <property type="entry name" value="EXOPHILIN-5"/>
    <property type="match status" value="1"/>
</dbReference>
<feature type="domain" description="RabBD" evidence="2">
    <location>
        <begin position="7"/>
        <end position="64"/>
    </location>
</feature>
<feature type="compositionally biased region" description="Low complexity" evidence="1">
    <location>
        <begin position="918"/>
        <end position="929"/>
    </location>
</feature>
<feature type="region of interest" description="Disordered" evidence="1">
    <location>
        <begin position="1224"/>
        <end position="1255"/>
    </location>
</feature>
<feature type="compositionally biased region" description="Low complexity" evidence="1">
    <location>
        <begin position="1142"/>
        <end position="1152"/>
    </location>
</feature>
<feature type="compositionally biased region" description="Polar residues" evidence="1">
    <location>
        <begin position="797"/>
        <end position="808"/>
    </location>
</feature>
<feature type="compositionally biased region" description="Polar residues" evidence="1">
    <location>
        <begin position="1770"/>
        <end position="1790"/>
    </location>
</feature>
<feature type="compositionally biased region" description="Polar residues" evidence="1">
    <location>
        <begin position="718"/>
        <end position="763"/>
    </location>
</feature>
<feature type="compositionally biased region" description="Low complexity" evidence="1">
    <location>
        <begin position="1806"/>
        <end position="1830"/>
    </location>
</feature>
<dbReference type="GO" id="GO:0031267">
    <property type="term" value="F:small GTPase binding"/>
    <property type="evidence" value="ECO:0007669"/>
    <property type="project" value="InterPro"/>
</dbReference>
<feature type="compositionally biased region" description="Basic and acidic residues" evidence="1">
    <location>
        <begin position="191"/>
        <end position="210"/>
    </location>
</feature>
<feature type="compositionally biased region" description="Polar residues" evidence="1">
    <location>
        <begin position="856"/>
        <end position="884"/>
    </location>
</feature>
<feature type="region of interest" description="Disordered" evidence="1">
    <location>
        <begin position="1749"/>
        <end position="1871"/>
    </location>
</feature>
<dbReference type="Ensembl" id="ENSPKIT00000018157.1">
    <property type="protein sequence ID" value="ENSPKIP00000037197.1"/>
    <property type="gene ID" value="ENSPKIG00000015482.1"/>
</dbReference>
<feature type="region of interest" description="Disordered" evidence="1">
    <location>
        <begin position="584"/>
        <end position="616"/>
    </location>
</feature>
<dbReference type="PROSITE" id="PS50916">
    <property type="entry name" value="RABBD"/>
    <property type="match status" value="1"/>
</dbReference>
<evidence type="ECO:0000313" key="4">
    <source>
        <dbReference type="Proteomes" id="UP000261540"/>
    </source>
</evidence>
<feature type="region of interest" description="Disordered" evidence="1">
    <location>
        <begin position="132"/>
        <end position="224"/>
    </location>
</feature>
<reference evidence="3" key="1">
    <citation type="submission" date="2025-08" db="UniProtKB">
        <authorList>
            <consortium name="Ensembl"/>
        </authorList>
    </citation>
    <scope>IDENTIFICATION</scope>
</reference>
<dbReference type="Proteomes" id="UP000261540">
    <property type="component" value="Unplaced"/>
</dbReference>
<dbReference type="KEGG" id="pki:111836767"/>
<dbReference type="InterPro" id="IPR010911">
    <property type="entry name" value="Rab_BD"/>
</dbReference>
<feature type="region of interest" description="Disordered" evidence="1">
    <location>
        <begin position="855"/>
        <end position="884"/>
    </location>
</feature>
<feature type="compositionally biased region" description="Polar residues" evidence="1">
    <location>
        <begin position="175"/>
        <end position="185"/>
    </location>
</feature>
<keyword evidence="4" id="KW-1185">Reference proteome</keyword>
<feature type="compositionally biased region" description="Polar residues" evidence="1">
    <location>
        <begin position="584"/>
        <end position="598"/>
    </location>
</feature>
<feature type="region of interest" description="Disordered" evidence="1">
    <location>
        <begin position="1035"/>
        <end position="1062"/>
    </location>
</feature>
<reference evidence="3" key="2">
    <citation type="submission" date="2025-09" db="UniProtKB">
        <authorList>
            <consortium name="Ensembl"/>
        </authorList>
    </citation>
    <scope>IDENTIFICATION</scope>
</reference>
<feature type="region of interest" description="Disordered" evidence="1">
    <location>
        <begin position="654"/>
        <end position="763"/>
    </location>
</feature>
<dbReference type="GeneTree" id="ENSGT00940000174610"/>
<sequence length="1871" mass="204179">MSKHETNLDFSFLSTEEVSAIQDVLARDKLLKKCEEDRLQKIQGDGWRDQRWLKGVSGQWFQEIQQSKRRNGTDNGHHTQSPLTPRETSLTSGRLLRKPGDRRENHGKAVSPSRASFRSRVTSLLAFRFLQKGSASRRSRDSSFSCAGTSGPSAGAGDQEHSGVHLTEQGPHPDLTNNSPTVQQQEDSEGAPDHRPSEHHVEPRKPETRPVQRRACYPSVPEEPRKPILRDQIDLCVAHKRGSYHNSLTDSLVEPPVTDSLGDPPVTDSLGESTITDSLGESTSIKFLRESTFIELLGESTGSDLLRESTGTDLLKDSAVFLLNQPASGIAFHTEQAFDCQRNSDLPKSNLVLLPIVASFSGLKHSNSLPTLQLQSDETPHSELPAHLNPLVTMLPPSVVTVVAPHWTGKFRRPKQGAETPQAVKEANGRSQEVRCNSYVFKEQQTLRHRNSVSHSFLGRKTVQDKVIFHGPDTPQRQPATESARGLVGWLPERTTSRIPLSASVSLDNSTKISTGSSSSLVRPGNGHCSSLDVHHYRRISEVSCQQPPVARFKGYSSPSSILLSLRGGGSALGSPGTLSSSIYATTPLSHPGSTANAAKSAREGQLQYTQGDGSDRLYFMKSQTLPRRSTLPWRNHNQKDAAGLDHYDRASLGYPLSHHTLPGPADTQNHPEQSPDSLSSTMNLGNNQKSSNAHNIFTLPRNGSLWTPDTKKVLPSYTMSNPTHPSSFSSHDLPTSKNSSSNVPNQSDKLRTPSQMFNSRNRKNVISFSQSKDISPKEGAVPIHTLKEHYSANTLSPTAVTSPTTPERSCHFEESPMTLCSTGETNPTTLGKSSNSVDNSEIHRVLVVRIPASPRRSSGNVDHSTPPRSMAVTSPVTPGKSSQFVDNSVTHRIRAIISPGASQGMDHPVALNPPDVTSMTRSARSSSTIDNSNIHRSMVMNSPSSQTTFSYSVDNSKTHSPKAVTSPTSPRRSSHSVDNSIFLSPGAVPRSSSPAVSHQDVNSSMSHNPLFLTTNVLPTELPQNIDDKKVESLTKTTSPSAASRPFKFLDSPNVRTHSPVSQANLTRLPQSSITPVEINGPSLSIRSSLNNASIQNPTSQNNSNLSKESHNSINNTKILSSSGAQTVVTVNKSSDVESSKTDSSTASSSPILSEIPPVKVRNSRIPSLEGLSYSTASFLSRNSEGASLSHSGDTTCSPSPLSCPVLQTRSVCSVGALKTYSSQRQYSPPRVVSPTQKFPDPELRESPLSPTENNRITSCRQHCFHSRHPAWSSAKDTHSEAAQRLSSETAYLNTTVSRSSQPLSPLPDSKRMFSSESVVDISTYSEGSFDLSGNVKLSSPDLQKQALNMNVSEVSDNIFNPNTKTAEKLQNADCGGSGLLGFNREQGKNTVLRKKPTGIVVSIDEVWYQSANLRAKDEKALEKPLRDHRFVSIQEQNSHKSLLTLTSKKDHTSPMSPVVATDFYFTECETIEVKENQGRNNSDVMSNGTKMSFSSKQFEDELQTSRKKSRVEMPLIQNRTSSSVSSTAKEDVSRVHKNIIEKEVADFHLDYSQTSWLTEENNQPKNVSEIDSISSSSNCLFDKSRNSSYQRSPYSPVNTHSVSVERYTLVPGPRRSSLSPRSSQLSFDFDSDDADNENVFYRGSLERKSKRKKTISFSELNDYQVCVGGQVGAADRTGNTSLSRSLKDISQESQSHPFSDFSLKAGRSFSVSNVHASRPSGSARMATVPRMTSIDSLRGADILDVVPKQRSRAQSCSIDQAVYRDESGKQVTTGRNLSPPSLHKPSSVQADELSPSPPPSPLFSPPRMSRPPSSSPRSSLTSPDSLSPRGCLPSRGYKSSLSDLGESDSDTTTDDEYYLNGDKGEKETEL</sequence>
<feature type="region of interest" description="Disordered" evidence="1">
    <location>
        <begin position="1093"/>
        <end position="1112"/>
    </location>
</feature>
<dbReference type="PANTHER" id="PTHR21469:SF4">
    <property type="entry name" value="EXOPHILIN-5"/>
    <property type="match status" value="1"/>
</dbReference>
<dbReference type="Gene3D" id="6.10.250.3000">
    <property type="match status" value="1"/>
</dbReference>
<feature type="compositionally biased region" description="Polar residues" evidence="1">
    <location>
        <begin position="930"/>
        <end position="956"/>
    </location>
</feature>
<feature type="region of interest" description="Disordered" evidence="1">
    <location>
        <begin position="797"/>
        <end position="839"/>
    </location>
</feature>
<organism evidence="3 4">
    <name type="scientific">Paramormyrops kingsleyae</name>
    <dbReference type="NCBI Taxonomy" id="1676925"/>
    <lineage>
        <taxon>Eukaryota</taxon>
        <taxon>Metazoa</taxon>
        <taxon>Chordata</taxon>
        <taxon>Craniata</taxon>
        <taxon>Vertebrata</taxon>
        <taxon>Euteleostomi</taxon>
        <taxon>Actinopterygii</taxon>
        <taxon>Neopterygii</taxon>
        <taxon>Teleostei</taxon>
        <taxon>Osteoglossocephala</taxon>
        <taxon>Osteoglossomorpha</taxon>
        <taxon>Osteoglossiformes</taxon>
        <taxon>Mormyridae</taxon>
        <taxon>Paramormyrops</taxon>
    </lineage>
</organism>
<feature type="compositionally biased region" description="Basic and acidic residues" evidence="1">
    <location>
        <begin position="98"/>
        <end position="107"/>
    </location>
</feature>
<feature type="region of interest" description="Disordered" evidence="1">
    <location>
        <begin position="1479"/>
        <end position="1513"/>
    </location>
</feature>
<feature type="compositionally biased region" description="Polar residues" evidence="1">
    <location>
        <begin position="991"/>
        <end position="1004"/>
    </location>
</feature>
<feature type="compositionally biased region" description="Polar residues" evidence="1">
    <location>
        <begin position="78"/>
        <end position="92"/>
    </location>
</feature>
<proteinExistence type="predicted"/>
<protein>
    <submittedName>
        <fullName evidence="3">Uncharacterized LOC111836767</fullName>
    </submittedName>
</protein>
<feature type="compositionally biased region" description="Pro residues" evidence="1">
    <location>
        <begin position="1796"/>
        <end position="1805"/>
    </location>
</feature>
<evidence type="ECO:0000313" key="3">
    <source>
        <dbReference type="Ensembl" id="ENSPKIP00000037197.1"/>
    </source>
</evidence>
<evidence type="ECO:0000259" key="2">
    <source>
        <dbReference type="PROSITE" id="PS50916"/>
    </source>
</evidence>
<dbReference type="InterPro" id="IPR039916">
    <property type="entry name" value="EXPH5"/>
</dbReference>
<dbReference type="OrthoDB" id="8728226at2759"/>
<feature type="region of interest" description="Disordered" evidence="1">
    <location>
        <begin position="66"/>
        <end position="116"/>
    </location>
</feature>
<dbReference type="GO" id="GO:0006886">
    <property type="term" value="P:intracellular protein transport"/>
    <property type="evidence" value="ECO:0007669"/>
    <property type="project" value="InterPro"/>
</dbReference>
<feature type="compositionally biased region" description="Polar residues" evidence="1">
    <location>
        <begin position="819"/>
        <end position="839"/>
    </location>
</feature>
<feature type="region of interest" description="Disordered" evidence="1">
    <location>
        <begin position="915"/>
        <end position="1004"/>
    </location>
</feature>
<evidence type="ECO:0000256" key="1">
    <source>
        <dbReference type="SAM" id="MobiDB-lite"/>
    </source>
</evidence>
<name>A0A3B3T292_9TELE</name>
<feature type="compositionally biased region" description="Polar residues" evidence="1">
    <location>
        <begin position="667"/>
        <end position="696"/>
    </location>
</feature>